<organism evidence="2 3">
    <name type="scientific">Tautonia plasticadhaerens</name>
    <dbReference type="NCBI Taxonomy" id="2527974"/>
    <lineage>
        <taxon>Bacteria</taxon>
        <taxon>Pseudomonadati</taxon>
        <taxon>Planctomycetota</taxon>
        <taxon>Planctomycetia</taxon>
        <taxon>Isosphaerales</taxon>
        <taxon>Isosphaeraceae</taxon>
        <taxon>Tautonia</taxon>
    </lineage>
</organism>
<dbReference type="Proteomes" id="UP000317835">
    <property type="component" value="Chromosome"/>
</dbReference>
<evidence type="ECO:0000313" key="3">
    <source>
        <dbReference type="Proteomes" id="UP000317835"/>
    </source>
</evidence>
<gene>
    <name evidence="2" type="ORF">ElP_33420</name>
</gene>
<dbReference type="EMBL" id="CP036426">
    <property type="protein sequence ID" value="QDV35439.1"/>
    <property type="molecule type" value="Genomic_DNA"/>
</dbReference>
<name>A0A518H3M3_9BACT</name>
<protein>
    <submittedName>
        <fullName evidence="2">Uncharacterized protein</fullName>
    </submittedName>
</protein>
<evidence type="ECO:0000313" key="2">
    <source>
        <dbReference type="EMBL" id="QDV35439.1"/>
    </source>
</evidence>
<proteinExistence type="predicted"/>
<keyword evidence="3" id="KW-1185">Reference proteome</keyword>
<evidence type="ECO:0000256" key="1">
    <source>
        <dbReference type="SAM" id="MobiDB-lite"/>
    </source>
</evidence>
<sequence length="157" mass="16251">MGPRPREPLMADEQEKTPESSGASPTPRGQEPPPAPSKQTPTPDREYPESVAASATPPGWRLTGKVVRGNGTNPVLLTDGSFSGVSDRDVTCCNDGNNFPATVLAANAAVLVLRIDGQADGDCTIDSGKGRDHESTGGLTIQVKAQVKTFEGAVVGP</sequence>
<accession>A0A518H3M3</accession>
<dbReference type="AlphaFoldDB" id="A0A518H3M3"/>
<feature type="region of interest" description="Disordered" evidence="1">
    <location>
        <begin position="1"/>
        <end position="66"/>
    </location>
</feature>
<feature type="compositionally biased region" description="Basic and acidic residues" evidence="1">
    <location>
        <begin position="1"/>
        <end position="18"/>
    </location>
</feature>
<dbReference type="KEGG" id="tpla:ElP_33420"/>
<reference evidence="2 3" key="1">
    <citation type="submission" date="2019-02" db="EMBL/GenBank/DDBJ databases">
        <title>Deep-cultivation of Planctomycetes and their phenomic and genomic characterization uncovers novel biology.</title>
        <authorList>
            <person name="Wiegand S."/>
            <person name="Jogler M."/>
            <person name="Boedeker C."/>
            <person name="Pinto D."/>
            <person name="Vollmers J."/>
            <person name="Rivas-Marin E."/>
            <person name="Kohn T."/>
            <person name="Peeters S.H."/>
            <person name="Heuer A."/>
            <person name="Rast P."/>
            <person name="Oberbeckmann S."/>
            <person name="Bunk B."/>
            <person name="Jeske O."/>
            <person name="Meyerdierks A."/>
            <person name="Storesund J.E."/>
            <person name="Kallscheuer N."/>
            <person name="Luecker S."/>
            <person name="Lage O.M."/>
            <person name="Pohl T."/>
            <person name="Merkel B.J."/>
            <person name="Hornburger P."/>
            <person name="Mueller R.-W."/>
            <person name="Bruemmer F."/>
            <person name="Labrenz M."/>
            <person name="Spormann A.M."/>
            <person name="Op den Camp H."/>
            <person name="Overmann J."/>
            <person name="Amann R."/>
            <person name="Jetten M.S.M."/>
            <person name="Mascher T."/>
            <person name="Medema M.H."/>
            <person name="Devos D.P."/>
            <person name="Kaster A.-K."/>
            <person name="Ovreas L."/>
            <person name="Rohde M."/>
            <person name="Galperin M.Y."/>
            <person name="Jogler C."/>
        </authorList>
    </citation>
    <scope>NUCLEOTIDE SEQUENCE [LARGE SCALE GENOMIC DNA]</scope>
    <source>
        <strain evidence="2 3">ElP</strain>
    </source>
</reference>